<keyword evidence="3" id="KW-1185">Reference proteome</keyword>
<comment type="caution">
    <text evidence="2">The sequence shown here is derived from an EMBL/GenBank/DDBJ whole genome shotgun (WGS) entry which is preliminary data.</text>
</comment>
<keyword evidence="1" id="KW-0175">Coiled coil</keyword>
<evidence type="ECO:0000313" key="3">
    <source>
        <dbReference type="Proteomes" id="UP000785679"/>
    </source>
</evidence>
<accession>A0A8J8P510</accession>
<protein>
    <submittedName>
        <fullName evidence="2">Uncharacterized protein</fullName>
    </submittedName>
</protein>
<dbReference type="Proteomes" id="UP000785679">
    <property type="component" value="Unassembled WGS sequence"/>
</dbReference>
<evidence type="ECO:0000313" key="2">
    <source>
        <dbReference type="EMBL" id="TNV88237.1"/>
    </source>
</evidence>
<sequence>MMAIFTIQWGILGAIFNPTALLPYSAAIVTFIATVGAKFNYFKQKYENLSTEIEIIVKEKIGYLIIKSLERIKASLGQKYANLFPEINEQAAQEAIEKGMDQVLELNAENPFDIEGATDKAADLARTALMNNASALANLISGKVDGLDPSIIELIIAVAVRNDGGIKDSIDKIAIMLGLESSLLHSFISLAAANIKAVEDGNDLQKPNLSQVVQAVKQIFRHLHIVDERVSNSLGDVCKVLIEGDTAPIMDLLEEYMSVNKNLEKVNMSSQDLQVIIQDILRLLLSAVNSVDSQNFRKHALEMINYSYEDEDDEWIEQRKRMSVNNTIELIERLKLGDIYPFLDKDCYAGIDKEQGIIGFKSAYPVLVLIDVLIPTIGLSNQILIAGLKEAMMDLGLKNSQIGDRDQMINNFNTSNQYFTQPEKSMLGLNFMTRGYQVDLMQVADLINRHNINMIYPDLDGDLMQCVANLRGYSKESLNIVVMKMGLAESKNLLLDVYDLLLSKNSPFTHLLEKLELRSIFSKNFFQLVQIFKSLQEYQMLCDEYKRLNSNIAVWQRKIKEIQVGILDRKKKVFIKRHPHYENEMKDHNENIEKAQARLLVMKAKDIWAIRKNIAKYLGKISCLEDKDYERWIKAFRSDNRRVYNRALDQYKSELRLARNTGKVDIPNIAKKSKPTPKKINAIDIESNSLLNDQQQEGVVNEQLNESMMTEENEATATPEQISKVNPAKRSLKKSVNIFINFQLDSEEPGNFYLNEYFYHLVLERLCEKEHCKDFVAKEDLTTLFYFSILILRVEGKLPREVDQFYEAIENLADFLGLDESLLEMLVDFIIGDPREVYRIKKNQEISYDLDKIEQCSDYCKTLDTARLKALQKLFKGSDQALGHVFLHWYHQQRILEVSQKSVDDLFVAKFGIKKDFVNMLSAQIDIERQRVDEYEGVQVLRKKINAFISNNFMQLALGETTKFEVTGLAQPISDSVYSSSFENPFKNSPDKVMLLLRVHQFFNGMNDEVLSKILEDENGRVHNLLRNYLDMNMNKRMLNVMGVLQDSAEFLTSSKYHRQEFIGTQFLLNATQVSRIFNRNPNQNNEFVDQFEKLFDGEKFNSLSLGQPALTFEDGDEKNMYQCMFDNNFLEPAIKFLMKPVIDHISYKYPSLAKKGVLSVFTGDLHPVVKQVATNLMGVFLGYSIEDKNILRQSIIELVVNKQMVSDQLEGFVAILLGDISCNNQIESFCNKIGISGNMLINMIKLLDKSATDLYSSVLQIIKEACSGDVAQNISSLISITHFDINQIKPLLTKIKVKHPFAVPAIMAVISSGDELSQHYSSIRKGLKLKAIEPMKEIMGLIKGQPTALLNKMSKQGFENKFVRSFYQVQWNGYEFSKQLTAPKLLRERVFKLSDDINYFSNRMFRDFTLEPLSKSKAALNSRHLIKACWGDQRSLRLIIETMKESPAKDSLWHILKNTNLLKDSAREVRFLKHCLWRLFECERETQISMQRSKKQAIRILMETIIPFVIKRKQLGGEGDQNKAHTKGAAKDDSLIAQALTVLLDNCLEADPLTKKPDAKLYELQKIIKSNPIGELLASKVGCTFRYTQMTKIHQPMFRCLQCKVDVCFICATLYHNQQPMKVEGEEGKEMKNLQPLSDNHSRHFCQGGKMNLKCSPNGAEQLALGPDVIAEGDYIKYQKVPHSDRINFQDTVYHERLQTYTLPAFITDLSRGLGLERYTERDISQEGFSGLYEIFHRADNKGINDAELMILGSQIDIQMLKEAKYDTAYTLLQNIVLMSYGRITPSITNHMLKLEDNGVELRDNFLAFEKAKNEVQDKERLYQYAALRTFMALVREIQKPLTSIHSMHSRKRV</sequence>
<evidence type="ECO:0000256" key="1">
    <source>
        <dbReference type="SAM" id="Coils"/>
    </source>
</evidence>
<name>A0A8J8P510_HALGN</name>
<feature type="coiled-coil region" evidence="1">
    <location>
        <begin position="578"/>
        <end position="605"/>
    </location>
</feature>
<proteinExistence type="predicted"/>
<reference evidence="2" key="1">
    <citation type="submission" date="2019-06" db="EMBL/GenBank/DDBJ databases">
        <authorList>
            <person name="Zheng W."/>
        </authorList>
    </citation>
    <scope>NUCLEOTIDE SEQUENCE</scope>
    <source>
        <strain evidence="2">QDHG01</strain>
    </source>
</reference>
<gene>
    <name evidence="2" type="ORF">FGO68_gene5386</name>
</gene>
<organism evidence="2 3">
    <name type="scientific">Halteria grandinella</name>
    <dbReference type="NCBI Taxonomy" id="5974"/>
    <lineage>
        <taxon>Eukaryota</taxon>
        <taxon>Sar</taxon>
        <taxon>Alveolata</taxon>
        <taxon>Ciliophora</taxon>
        <taxon>Intramacronucleata</taxon>
        <taxon>Spirotrichea</taxon>
        <taxon>Stichotrichia</taxon>
        <taxon>Sporadotrichida</taxon>
        <taxon>Halteriidae</taxon>
        <taxon>Halteria</taxon>
    </lineage>
</organism>
<dbReference type="EMBL" id="RRYP01000015">
    <property type="protein sequence ID" value="TNV88237.1"/>
    <property type="molecule type" value="Genomic_DNA"/>
</dbReference>